<name>A0A4Y2ECK7_ARAVE</name>
<dbReference type="Proteomes" id="UP000499080">
    <property type="component" value="Unassembled WGS sequence"/>
</dbReference>
<gene>
    <name evidence="2" type="ORF">AVEN_188378_1</name>
</gene>
<comment type="caution">
    <text evidence="2">The sequence shown here is derived from an EMBL/GenBank/DDBJ whole genome shotgun (WGS) entry which is preliminary data.</text>
</comment>
<sequence>MILIPYLPARQSPYRNRRAITNRIHCHRTKESEAATIGESAGRQKKTKGPLSDSLIVKTRPKGLTDSSKSCLHQLSVLARFFRLSASTWCQRRPLGGDSVRNVRGGGVKRRPWRLAVGSLRRCEELIARRQHPSDGRGDNRTVKKLIANNAGSDFCSGLDSQSLFALIKLQIT</sequence>
<dbReference type="EMBL" id="BGPR01000546">
    <property type="protein sequence ID" value="GBM25778.1"/>
    <property type="molecule type" value="Genomic_DNA"/>
</dbReference>
<dbReference type="AlphaFoldDB" id="A0A4Y2ECK7"/>
<evidence type="ECO:0000313" key="2">
    <source>
        <dbReference type="EMBL" id="GBM25778.1"/>
    </source>
</evidence>
<protein>
    <submittedName>
        <fullName evidence="2">Uncharacterized protein</fullName>
    </submittedName>
</protein>
<feature type="region of interest" description="Disordered" evidence="1">
    <location>
        <begin position="31"/>
        <end position="50"/>
    </location>
</feature>
<accession>A0A4Y2ECK7</accession>
<proteinExistence type="predicted"/>
<organism evidence="2 3">
    <name type="scientific">Araneus ventricosus</name>
    <name type="common">Orbweaver spider</name>
    <name type="synonym">Epeira ventricosa</name>
    <dbReference type="NCBI Taxonomy" id="182803"/>
    <lineage>
        <taxon>Eukaryota</taxon>
        <taxon>Metazoa</taxon>
        <taxon>Ecdysozoa</taxon>
        <taxon>Arthropoda</taxon>
        <taxon>Chelicerata</taxon>
        <taxon>Arachnida</taxon>
        <taxon>Araneae</taxon>
        <taxon>Araneomorphae</taxon>
        <taxon>Entelegynae</taxon>
        <taxon>Araneoidea</taxon>
        <taxon>Araneidae</taxon>
        <taxon>Araneus</taxon>
    </lineage>
</organism>
<reference evidence="2 3" key="1">
    <citation type="journal article" date="2019" name="Sci. Rep.">
        <title>Orb-weaving spider Araneus ventricosus genome elucidates the spidroin gene catalogue.</title>
        <authorList>
            <person name="Kono N."/>
            <person name="Nakamura H."/>
            <person name="Ohtoshi R."/>
            <person name="Moran D.A.P."/>
            <person name="Shinohara A."/>
            <person name="Yoshida Y."/>
            <person name="Fujiwara M."/>
            <person name="Mori M."/>
            <person name="Tomita M."/>
            <person name="Arakawa K."/>
        </authorList>
    </citation>
    <scope>NUCLEOTIDE SEQUENCE [LARGE SCALE GENOMIC DNA]</scope>
</reference>
<evidence type="ECO:0000256" key="1">
    <source>
        <dbReference type="SAM" id="MobiDB-lite"/>
    </source>
</evidence>
<evidence type="ECO:0000313" key="3">
    <source>
        <dbReference type="Proteomes" id="UP000499080"/>
    </source>
</evidence>
<keyword evidence="3" id="KW-1185">Reference proteome</keyword>